<dbReference type="EMBL" id="JAEHSL010000035">
    <property type="protein sequence ID" value="MBI6183440.1"/>
    <property type="molecule type" value="Genomic_DNA"/>
</dbReference>
<sequence length="115" mass="12764">MRTWGRVTNADGSKSWVAVESEESGDFTYGWITTLIQALKLGLGESPFYAQYGIPAQQSIVQQIHPDFHVNMTQQQFAGYFASLSISKTEGRDGPIYDIELTTLAGVTFRKQIAV</sequence>
<comment type="caution">
    <text evidence="1">The sequence shown here is derived from an EMBL/GenBank/DDBJ whole genome shotgun (WGS) entry which is preliminary data.</text>
</comment>
<name>A0ABS0U1P9_SERPR</name>
<dbReference type="Proteomes" id="UP000639004">
    <property type="component" value="Unassembled WGS sequence"/>
</dbReference>
<accession>A0ABS0U1P9</accession>
<dbReference type="RefSeq" id="WP_198642631.1">
    <property type="nucleotide sequence ID" value="NZ_JAEHSL010000035.1"/>
</dbReference>
<gene>
    <name evidence="1" type="ORF">JEQ07_23975</name>
</gene>
<evidence type="ECO:0000313" key="1">
    <source>
        <dbReference type="EMBL" id="MBI6183440.1"/>
    </source>
</evidence>
<protein>
    <submittedName>
        <fullName evidence="1">Uncharacterized protein</fullName>
    </submittedName>
</protein>
<keyword evidence="2" id="KW-1185">Reference proteome</keyword>
<organism evidence="1 2">
    <name type="scientific">Serratia proteamaculans</name>
    <dbReference type="NCBI Taxonomy" id="28151"/>
    <lineage>
        <taxon>Bacteria</taxon>
        <taxon>Pseudomonadati</taxon>
        <taxon>Pseudomonadota</taxon>
        <taxon>Gammaproteobacteria</taxon>
        <taxon>Enterobacterales</taxon>
        <taxon>Yersiniaceae</taxon>
        <taxon>Serratia</taxon>
    </lineage>
</organism>
<evidence type="ECO:0000313" key="2">
    <source>
        <dbReference type="Proteomes" id="UP000639004"/>
    </source>
</evidence>
<reference evidence="1 2" key="1">
    <citation type="submission" date="2020-12" db="EMBL/GenBank/DDBJ databases">
        <title>Enhanced detection system for hospital associated transmission using whole genome sequencing surveillance.</title>
        <authorList>
            <person name="Harrison L.H."/>
            <person name="Van Tyne D."/>
            <person name="Marsh J.W."/>
            <person name="Griffith M.P."/>
            <person name="Snyder D.J."/>
            <person name="Cooper V.S."/>
            <person name="Mustapha M."/>
        </authorList>
    </citation>
    <scope>NUCLEOTIDE SEQUENCE [LARGE SCALE GENOMIC DNA]</scope>
    <source>
        <strain evidence="1 2">SER00238</strain>
    </source>
</reference>
<proteinExistence type="predicted"/>